<dbReference type="InterPro" id="IPR038330">
    <property type="entry name" value="TspO/MBR-related_sf"/>
</dbReference>
<dbReference type="RefSeq" id="WP_215486879.1">
    <property type="nucleotide sequence ID" value="NZ_BAAAPJ010000002.1"/>
</dbReference>
<feature type="transmembrane region" description="Helical" evidence="1">
    <location>
        <begin position="12"/>
        <end position="38"/>
    </location>
</feature>
<keyword evidence="1" id="KW-0472">Membrane</keyword>
<keyword evidence="1" id="KW-1133">Transmembrane helix</keyword>
<evidence type="ECO:0000313" key="3">
    <source>
        <dbReference type="Proteomes" id="UP000740605"/>
    </source>
</evidence>
<proteinExistence type="predicted"/>
<organism evidence="2 3">
    <name type="scientific">Microbacterium flavum</name>
    <dbReference type="NCBI Taxonomy" id="415216"/>
    <lineage>
        <taxon>Bacteria</taxon>
        <taxon>Bacillati</taxon>
        <taxon>Actinomycetota</taxon>
        <taxon>Actinomycetes</taxon>
        <taxon>Micrococcales</taxon>
        <taxon>Microbacteriaceae</taxon>
        <taxon>Microbacterium</taxon>
    </lineage>
</organism>
<evidence type="ECO:0000313" key="2">
    <source>
        <dbReference type="EMBL" id="MBT8797645.1"/>
    </source>
</evidence>
<dbReference type="EMBL" id="JAFLHG010000004">
    <property type="protein sequence ID" value="MBT8797645.1"/>
    <property type="molecule type" value="Genomic_DNA"/>
</dbReference>
<feature type="transmembrane region" description="Helical" evidence="1">
    <location>
        <begin position="114"/>
        <end position="133"/>
    </location>
</feature>
<dbReference type="Gene3D" id="1.20.1260.100">
    <property type="entry name" value="TspO/MBR protein"/>
    <property type="match status" value="1"/>
</dbReference>
<keyword evidence="1" id="KW-0812">Transmembrane</keyword>
<dbReference type="PANTHER" id="PTHR33802:SF1">
    <property type="entry name" value="XK-RELATED PROTEIN"/>
    <property type="match status" value="1"/>
</dbReference>
<evidence type="ECO:0000256" key="1">
    <source>
        <dbReference type="SAM" id="Phobius"/>
    </source>
</evidence>
<sequence length="267" mass="27899">MASPRSRDLSRQIVVISAFCFMIVGDMVGIGAFGGTPIQDAVGGAFDPDASYLTPTTTAFSIWSLIYLGLLGYTVWQALPSQRASERQRVVGWWIALTMVLNGAWLVTVQFAGVWATVVVLALLLAALCAAYVKIVRTREPHDGILPALLYDGATGLHLGWATLATVANLGAALTATGPESWASAAALAGTLVVVAVVVIALALTAWSRWSIAPALAIGWGLGWLSVARLGGDLPSTPIGIAALVGAILVILVPAGMRVLRQFRPVD</sequence>
<dbReference type="PANTHER" id="PTHR33802">
    <property type="entry name" value="SI:CH211-161H7.5-RELATED"/>
    <property type="match status" value="1"/>
</dbReference>
<comment type="caution">
    <text evidence="2">The sequence shown here is derived from an EMBL/GenBank/DDBJ whole genome shotgun (WGS) entry which is preliminary data.</text>
</comment>
<dbReference type="Proteomes" id="UP000740605">
    <property type="component" value="Unassembled WGS sequence"/>
</dbReference>
<name>A0ABS5XSY9_9MICO</name>
<feature type="transmembrane region" description="Helical" evidence="1">
    <location>
        <begin position="91"/>
        <end position="108"/>
    </location>
</feature>
<keyword evidence="3" id="KW-1185">Reference proteome</keyword>
<reference evidence="2 3" key="1">
    <citation type="submission" date="2021-03" db="EMBL/GenBank/DDBJ databases">
        <title>Microbacterium pauli sp. nov., isolated from microfiltered milk.</title>
        <authorList>
            <person name="Bellassi P."/>
            <person name="Fontana A."/>
            <person name="Callegari M.L."/>
            <person name="Lorenzo M."/>
            <person name="Cappa F."/>
        </authorList>
    </citation>
    <scope>NUCLEOTIDE SEQUENCE [LARGE SCALE GENOMIC DNA]</scope>
    <source>
        <strain evidence="2 3">DSM 18909</strain>
    </source>
</reference>
<gene>
    <name evidence="2" type="ORF">J0P97_06120</name>
</gene>
<feature type="transmembrane region" description="Helical" evidence="1">
    <location>
        <begin position="145"/>
        <end position="170"/>
    </location>
</feature>
<accession>A0ABS5XSY9</accession>
<feature type="transmembrane region" description="Helical" evidence="1">
    <location>
        <begin position="239"/>
        <end position="260"/>
    </location>
</feature>
<feature type="transmembrane region" description="Helical" evidence="1">
    <location>
        <begin position="210"/>
        <end position="227"/>
    </location>
</feature>
<feature type="transmembrane region" description="Helical" evidence="1">
    <location>
        <begin position="182"/>
        <end position="203"/>
    </location>
</feature>
<protein>
    <submittedName>
        <fullName evidence="2">Tryptophan-rich sensory protein</fullName>
    </submittedName>
</protein>
<feature type="transmembrane region" description="Helical" evidence="1">
    <location>
        <begin position="58"/>
        <end position="79"/>
    </location>
</feature>